<dbReference type="GO" id="GO:0061631">
    <property type="term" value="F:ubiquitin conjugating enzyme activity"/>
    <property type="evidence" value="ECO:0007669"/>
    <property type="project" value="TreeGrafter"/>
</dbReference>
<feature type="compositionally biased region" description="Low complexity" evidence="3">
    <location>
        <begin position="743"/>
        <end position="757"/>
    </location>
</feature>
<evidence type="ECO:0000259" key="4">
    <source>
        <dbReference type="PROSITE" id="PS50127"/>
    </source>
</evidence>
<dbReference type="PANTHER" id="PTHR46116">
    <property type="entry name" value="(E3-INDEPENDENT) E2 UBIQUITIN-CONJUGATING ENZYME"/>
    <property type="match status" value="1"/>
</dbReference>
<sequence length="1165" mass="128682">MERILERFLSNLFQDRYLAANPENEAPPPNWPQGQPLNNRVPFFSAASTVPDVGPAPQMQSAPAVVFCVEDTVGLRDDKYSVGVIDRAFGDVDSHEPRPQRDYTDDIERHADISAEAFAKFMKSGIPPRGTVLVSWQTQLKTELIPEAALQLLDRALYVGDVVKRTPEDHISGTVIGTKATCTLFPAHQFNGGQLTQTATDDLSVRNVPADELLNVHEFVEGALVVYGDWVGRIENVYDEVAIKLANNSVVVVEDPAQLEPDDVTVERLSVGDTVKTKKVNLRRGRWTFGAYDPGVLPMGIVVEARSTEIDVQWLARSIAARNIAFSAEEPPVTLGRDEFESATFYKYDASGGTATTLPVSENGVGRSYHVADVAVGDRVRFKDITGAAVKYDGNHTLPNGYPQGKLTRIARTESLGYDLNVFLVMQTHSHVTVQWQDLSITDDLSSSLLPDPNVEDDDEVWPGEIVFSKEGDDGDNTGEMLVKKPSKVGVVQTVKGRDRIATVRWFKSPSVQFFGSDLLRPSTTGELNDEIEDVSLYDIYSSPALTRRRGDFVLVDHNSGGGVQIPLNITGPNWFGEVIDLGLDGKLTIRLGAAKPVVDVKVSYESVTLAYSSDMAEEFLNMHGLDGDSFDDSDEVDESDFDSASFNEMWIEYEGMDGEQPVGNEEDWSTEDEAEDSVDDESLPDLMEVGNDIDTSKTTPENAVNDSGDDDAMPDLIEVKKDVDTSKITPETKSLIAEEQADAQSSAQDDASPTDQDSTEPLTEGPASFVILDTPPPTSHHYFTHSSASSSTFMRRIAKEHKILRGSLPPGIFVRTWESRLDLLRVLMIGPNDTPYEYAPFVIDFHLGSTYPQAPPEAFFHSWTNGNGPVNPNLYEDGKICLSLLGTWHTDERNESWSPAKSTLLQVLVSIMGLVLVKEPYYNEAGYDVHRSAPETKLSSALYTERAYFRARAFIHHALTNDVAPFKQELDYLYRRRDEDAPKLLDKAIEVAKEIVDRSASGSGEGERDGLRTISLGALVMLKRQVEKLEAHSSLTPYVRYGGFQALHGDAELRSINIHAPGFAAVRFLTRKYRSDGTPTSHGDALTRCNLIEVYECLELLDISGQSTGREDCMPRLLNAAGKEAITADEAEVLWPQMLSRESVEAKRRKLMEARRKASSGANF</sequence>
<dbReference type="InterPro" id="IPR057735">
    <property type="entry name" value="UBE2O-like_tSH3-B"/>
</dbReference>
<dbReference type="AlphaFoldDB" id="A0A6A5S840"/>
<evidence type="ECO:0000313" key="6">
    <source>
        <dbReference type="Proteomes" id="UP000800038"/>
    </source>
</evidence>
<dbReference type="Gene3D" id="3.10.110.10">
    <property type="entry name" value="Ubiquitin Conjugating Enzyme"/>
    <property type="match status" value="1"/>
</dbReference>
<dbReference type="SUPFAM" id="SSF54495">
    <property type="entry name" value="UBC-like"/>
    <property type="match status" value="1"/>
</dbReference>
<dbReference type="InterPro" id="IPR000608">
    <property type="entry name" value="UBC"/>
</dbReference>
<dbReference type="Pfam" id="PF23046">
    <property type="entry name" value="tSH3-B_UBE2O"/>
    <property type="match status" value="1"/>
</dbReference>
<dbReference type="Pfam" id="PF23043">
    <property type="entry name" value="SH3-B_UBE2O"/>
    <property type="match status" value="1"/>
</dbReference>
<feature type="compositionally biased region" description="Acidic residues" evidence="3">
    <location>
        <begin position="665"/>
        <end position="684"/>
    </location>
</feature>
<evidence type="ECO:0000313" key="5">
    <source>
        <dbReference type="EMBL" id="KAF1936765.1"/>
    </source>
</evidence>
<dbReference type="PANTHER" id="PTHR46116:SF15">
    <property type="entry name" value="(E3-INDEPENDENT) E2 UBIQUITIN-CONJUGATING ENZYME"/>
    <property type="match status" value="1"/>
</dbReference>
<dbReference type="InterPro" id="IPR016135">
    <property type="entry name" value="UBQ-conjugating_enzyme/RWD"/>
</dbReference>
<reference evidence="5" key="1">
    <citation type="journal article" date="2020" name="Stud. Mycol.">
        <title>101 Dothideomycetes genomes: a test case for predicting lifestyles and emergence of pathogens.</title>
        <authorList>
            <person name="Haridas S."/>
            <person name="Albert R."/>
            <person name="Binder M."/>
            <person name="Bloem J."/>
            <person name="Labutti K."/>
            <person name="Salamov A."/>
            <person name="Andreopoulos B."/>
            <person name="Baker S."/>
            <person name="Barry K."/>
            <person name="Bills G."/>
            <person name="Bluhm B."/>
            <person name="Cannon C."/>
            <person name="Castanera R."/>
            <person name="Culley D."/>
            <person name="Daum C."/>
            <person name="Ezra D."/>
            <person name="Gonzalez J."/>
            <person name="Henrissat B."/>
            <person name="Kuo A."/>
            <person name="Liang C."/>
            <person name="Lipzen A."/>
            <person name="Lutzoni F."/>
            <person name="Magnuson J."/>
            <person name="Mondo S."/>
            <person name="Nolan M."/>
            <person name="Ohm R."/>
            <person name="Pangilinan J."/>
            <person name="Park H.-J."/>
            <person name="Ramirez L."/>
            <person name="Alfaro M."/>
            <person name="Sun H."/>
            <person name="Tritt A."/>
            <person name="Yoshinaga Y."/>
            <person name="Zwiers L.-H."/>
            <person name="Turgeon B."/>
            <person name="Goodwin S."/>
            <person name="Spatafora J."/>
            <person name="Crous P."/>
            <person name="Grigoriev I."/>
        </authorList>
    </citation>
    <scope>NUCLEOTIDE SEQUENCE</scope>
    <source>
        <strain evidence="5">CBS 161.51</strain>
    </source>
</reference>
<name>A0A6A5S840_9PLEO</name>
<protein>
    <recommendedName>
        <fullName evidence="4">UBC core domain-containing protein</fullName>
    </recommendedName>
</protein>
<accession>A0A6A5S840</accession>
<dbReference type="OrthoDB" id="47801at2759"/>
<dbReference type="PROSITE" id="PS50127">
    <property type="entry name" value="UBC_2"/>
    <property type="match status" value="1"/>
</dbReference>
<evidence type="ECO:0000256" key="2">
    <source>
        <dbReference type="ARBA" id="ARBA00022786"/>
    </source>
</evidence>
<evidence type="ECO:0000256" key="3">
    <source>
        <dbReference type="SAM" id="MobiDB-lite"/>
    </source>
</evidence>
<dbReference type="Proteomes" id="UP000800038">
    <property type="component" value="Unassembled WGS sequence"/>
</dbReference>
<feature type="domain" description="UBC core" evidence="4">
    <location>
        <begin position="793"/>
        <end position="957"/>
    </location>
</feature>
<feature type="region of interest" description="Disordered" evidence="3">
    <location>
        <begin position="739"/>
        <end position="772"/>
    </location>
</feature>
<feature type="region of interest" description="Disordered" evidence="3">
    <location>
        <begin position="659"/>
        <end position="715"/>
    </location>
</feature>
<dbReference type="Pfam" id="PF00179">
    <property type="entry name" value="UQ_con"/>
    <property type="match status" value="1"/>
</dbReference>
<gene>
    <name evidence="5" type="ORF">EJ02DRAFT_438329</name>
</gene>
<feature type="compositionally biased region" description="Polar residues" evidence="3">
    <location>
        <begin position="697"/>
        <end position="706"/>
    </location>
</feature>
<dbReference type="SMART" id="SM00212">
    <property type="entry name" value="UBCc"/>
    <property type="match status" value="1"/>
</dbReference>
<dbReference type="FunFam" id="3.10.110.10:FF:000094">
    <property type="entry name" value="Probable ubiquitin-conjugating enzyme E2 23"/>
    <property type="match status" value="1"/>
</dbReference>
<keyword evidence="2" id="KW-0833">Ubl conjugation pathway</keyword>
<keyword evidence="1" id="KW-0808">Transferase</keyword>
<proteinExistence type="predicted"/>
<organism evidence="5 6">
    <name type="scientific">Clathrospora elynae</name>
    <dbReference type="NCBI Taxonomy" id="706981"/>
    <lineage>
        <taxon>Eukaryota</taxon>
        <taxon>Fungi</taxon>
        <taxon>Dikarya</taxon>
        <taxon>Ascomycota</taxon>
        <taxon>Pezizomycotina</taxon>
        <taxon>Dothideomycetes</taxon>
        <taxon>Pleosporomycetidae</taxon>
        <taxon>Pleosporales</taxon>
        <taxon>Diademaceae</taxon>
        <taxon>Clathrospora</taxon>
    </lineage>
</organism>
<evidence type="ECO:0000256" key="1">
    <source>
        <dbReference type="ARBA" id="ARBA00022679"/>
    </source>
</evidence>
<keyword evidence="6" id="KW-1185">Reference proteome</keyword>
<dbReference type="EMBL" id="ML976171">
    <property type="protein sequence ID" value="KAF1936765.1"/>
    <property type="molecule type" value="Genomic_DNA"/>
</dbReference>
<dbReference type="CDD" id="cd23837">
    <property type="entry name" value="UBCc_UBE2O"/>
    <property type="match status" value="1"/>
</dbReference>
<dbReference type="InterPro" id="IPR057733">
    <property type="entry name" value="UBE2O-like_SH3-B"/>
</dbReference>